<feature type="region of interest" description="Disordered" evidence="5">
    <location>
        <begin position="77"/>
        <end position="137"/>
    </location>
</feature>
<evidence type="ECO:0000256" key="3">
    <source>
        <dbReference type="ARBA" id="ARBA00022989"/>
    </source>
</evidence>
<feature type="compositionally biased region" description="Polar residues" evidence="5">
    <location>
        <begin position="39"/>
        <end position="50"/>
    </location>
</feature>
<dbReference type="GO" id="GO:0012505">
    <property type="term" value="C:endomembrane system"/>
    <property type="evidence" value="ECO:0007669"/>
    <property type="project" value="UniProtKB-SubCell"/>
</dbReference>
<keyword evidence="9" id="KW-1185">Reference proteome</keyword>
<evidence type="ECO:0000256" key="2">
    <source>
        <dbReference type="ARBA" id="ARBA00022692"/>
    </source>
</evidence>
<evidence type="ECO:0000256" key="1">
    <source>
        <dbReference type="ARBA" id="ARBA00004127"/>
    </source>
</evidence>
<dbReference type="PANTHER" id="PTHR34187:SF1">
    <property type="entry name" value="DUF202 DOMAIN-CONTAINING PROTEIN"/>
    <property type="match status" value="1"/>
</dbReference>
<sequence length="323" mass="35068">MVSTSSAESSLQSQSQQQQKHHNKLQEPQPRDAFRGTHPSPNSSVFQTSTIASAAPPAIPILPMPPAGYEDAIELQQWDYGGPPHNPSDDSNCCETPRSEQTSGSTKYGYSGPATTPDDSGSSNCSTVGSPPTPDGPDASVLKTLKLLSRFAVFWDDHMSVVVPSNAARDHLALERTYLAYHRTSLVFAISAAITAQLAVIQQTPTPSTTFGFHRIGKPISILLVCFSLAISILGVLRWWKLQSGLLRGVAVTGGIEVWILASGILLLMIVLSGAALWRGYLVSRRLLPAFFLSIFFPYVTPMPYITHHLEGAQQYIRMGLHI</sequence>
<evidence type="ECO:0000256" key="4">
    <source>
        <dbReference type="ARBA" id="ARBA00023136"/>
    </source>
</evidence>
<accession>D5GL98</accession>
<evidence type="ECO:0000259" key="7">
    <source>
        <dbReference type="Pfam" id="PF02656"/>
    </source>
</evidence>
<dbReference type="eggNOG" id="ENOG502SQUP">
    <property type="taxonomic scope" value="Eukaryota"/>
</dbReference>
<feature type="domain" description="DUF202" evidence="7">
    <location>
        <begin position="169"/>
        <end position="243"/>
    </location>
</feature>
<feature type="transmembrane region" description="Helical" evidence="6">
    <location>
        <begin position="186"/>
        <end position="204"/>
    </location>
</feature>
<evidence type="ECO:0000256" key="6">
    <source>
        <dbReference type="SAM" id="Phobius"/>
    </source>
</evidence>
<feature type="compositionally biased region" description="Low complexity" evidence="5">
    <location>
        <begin position="1"/>
        <end position="18"/>
    </location>
</feature>
<comment type="subcellular location">
    <subcellularLocation>
        <location evidence="1">Endomembrane system</location>
        <topology evidence="1">Multi-pass membrane protein</topology>
    </subcellularLocation>
</comment>
<protein>
    <submittedName>
        <fullName evidence="8">(Perigord truffle) hypothetical protein</fullName>
    </submittedName>
</protein>
<feature type="region of interest" description="Disordered" evidence="5">
    <location>
        <begin position="1"/>
        <end position="51"/>
    </location>
</feature>
<evidence type="ECO:0000313" key="9">
    <source>
        <dbReference type="Proteomes" id="UP000006911"/>
    </source>
</evidence>
<evidence type="ECO:0000313" key="8">
    <source>
        <dbReference type="EMBL" id="CAZ85291.1"/>
    </source>
</evidence>
<dbReference type="EMBL" id="FN430347">
    <property type="protein sequence ID" value="CAZ85291.1"/>
    <property type="molecule type" value="Genomic_DNA"/>
</dbReference>
<dbReference type="STRING" id="656061.D5GL98"/>
<keyword evidence="2 6" id="KW-0812">Transmembrane</keyword>
<dbReference type="KEGG" id="tml:GSTUM_00010083001"/>
<name>D5GL98_TUBMM</name>
<keyword evidence="3 6" id="KW-1133">Transmembrane helix</keyword>
<proteinExistence type="predicted"/>
<dbReference type="GeneID" id="9182085"/>
<dbReference type="InParanoid" id="D5GL98"/>
<dbReference type="PANTHER" id="PTHR34187">
    <property type="entry name" value="FGR18P"/>
    <property type="match status" value="1"/>
</dbReference>
<feature type="compositionally biased region" description="Polar residues" evidence="5">
    <location>
        <begin position="89"/>
        <end position="130"/>
    </location>
</feature>
<dbReference type="InterPro" id="IPR003807">
    <property type="entry name" value="DUF202"/>
</dbReference>
<organism evidence="8 9">
    <name type="scientific">Tuber melanosporum (strain Mel28)</name>
    <name type="common">Perigord black truffle</name>
    <dbReference type="NCBI Taxonomy" id="656061"/>
    <lineage>
        <taxon>Eukaryota</taxon>
        <taxon>Fungi</taxon>
        <taxon>Dikarya</taxon>
        <taxon>Ascomycota</taxon>
        <taxon>Pezizomycotina</taxon>
        <taxon>Pezizomycetes</taxon>
        <taxon>Pezizales</taxon>
        <taxon>Tuberaceae</taxon>
        <taxon>Tuber</taxon>
    </lineage>
</organism>
<gene>
    <name evidence="8" type="ORF">GSTUM_00010083001</name>
</gene>
<dbReference type="AlphaFoldDB" id="D5GL98"/>
<dbReference type="RefSeq" id="XP_002841100.1">
    <property type="nucleotide sequence ID" value="XM_002841054.1"/>
</dbReference>
<feature type="transmembrane region" description="Helical" evidence="6">
    <location>
        <begin position="258"/>
        <end position="281"/>
    </location>
</feature>
<feature type="transmembrane region" description="Helical" evidence="6">
    <location>
        <begin position="216"/>
        <end position="237"/>
    </location>
</feature>
<dbReference type="Pfam" id="PF02656">
    <property type="entry name" value="DUF202"/>
    <property type="match status" value="1"/>
</dbReference>
<reference evidence="8 9" key="1">
    <citation type="journal article" date="2010" name="Nature">
        <title>Perigord black truffle genome uncovers evolutionary origins and mechanisms of symbiosis.</title>
        <authorList>
            <person name="Martin F."/>
            <person name="Kohler A."/>
            <person name="Murat C."/>
            <person name="Balestrini R."/>
            <person name="Coutinho P.M."/>
            <person name="Jaillon O."/>
            <person name="Montanini B."/>
            <person name="Morin E."/>
            <person name="Noel B."/>
            <person name="Percudani R."/>
            <person name="Porcel B."/>
            <person name="Rubini A."/>
            <person name="Amicucci A."/>
            <person name="Amselem J."/>
            <person name="Anthouard V."/>
            <person name="Arcioni S."/>
            <person name="Artiguenave F."/>
            <person name="Aury J.M."/>
            <person name="Ballario P."/>
            <person name="Bolchi A."/>
            <person name="Brenna A."/>
            <person name="Brun A."/>
            <person name="Buee M."/>
            <person name="Cantarel B."/>
            <person name="Chevalier G."/>
            <person name="Couloux A."/>
            <person name="Da Silva C."/>
            <person name="Denoeud F."/>
            <person name="Duplessis S."/>
            <person name="Ghignone S."/>
            <person name="Hilselberger B."/>
            <person name="Iotti M."/>
            <person name="Marcais B."/>
            <person name="Mello A."/>
            <person name="Miranda M."/>
            <person name="Pacioni G."/>
            <person name="Quesneville H."/>
            <person name="Riccioni C."/>
            <person name="Ruotolo R."/>
            <person name="Splivallo R."/>
            <person name="Stocchi V."/>
            <person name="Tisserant E."/>
            <person name="Viscomi A.R."/>
            <person name="Zambonelli A."/>
            <person name="Zampieri E."/>
            <person name="Henrissat B."/>
            <person name="Lebrun M.H."/>
            <person name="Paolocci F."/>
            <person name="Bonfante P."/>
            <person name="Ottonello S."/>
            <person name="Wincker P."/>
        </authorList>
    </citation>
    <scope>NUCLEOTIDE SEQUENCE [LARGE SCALE GENOMIC DNA]</scope>
    <source>
        <strain evidence="8 9">Mel28</strain>
    </source>
</reference>
<dbReference type="InterPro" id="IPR052053">
    <property type="entry name" value="IM_YidH-like"/>
</dbReference>
<dbReference type="Proteomes" id="UP000006911">
    <property type="component" value="Unassembled WGS sequence"/>
</dbReference>
<evidence type="ECO:0000256" key="5">
    <source>
        <dbReference type="SAM" id="MobiDB-lite"/>
    </source>
</evidence>
<keyword evidence="4 6" id="KW-0472">Membrane</keyword>
<feature type="transmembrane region" description="Helical" evidence="6">
    <location>
        <begin position="287"/>
        <end position="306"/>
    </location>
</feature>
<dbReference type="HOGENOM" id="CLU_861049_0_0_1"/>